<dbReference type="InterPro" id="IPR005322">
    <property type="entry name" value="Peptidase_C69"/>
</dbReference>
<protein>
    <submittedName>
        <fullName evidence="3">Peptidase C69</fullName>
    </submittedName>
</protein>
<dbReference type="PANTHER" id="PTHR12994:SF17">
    <property type="entry name" value="LD30995P"/>
    <property type="match status" value="1"/>
</dbReference>
<dbReference type="Pfam" id="PF03577">
    <property type="entry name" value="Peptidase_C69"/>
    <property type="match status" value="1"/>
</dbReference>
<evidence type="ECO:0000256" key="2">
    <source>
        <dbReference type="SAM" id="SignalP"/>
    </source>
</evidence>
<accession>A0ABQ8UVJ8</accession>
<evidence type="ECO:0000313" key="3">
    <source>
        <dbReference type="EMBL" id="KAJ4463106.1"/>
    </source>
</evidence>
<gene>
    <name evidence="3" type="ORF">PAPYR_372</name>
</gene>
<keyword evidence="2" id="KW-0732">Signal</keyword>
<dbReference type="PANTHER" id="PTHR12994">
    <property type="entry name" value="SECERNIN"/>
    <property type="match status" value="1"/>
</dbReference>
<feature type="signal peptide" evidence="2">
    <location>
        <begin position="1"/>
        <end position="16"/>
    </location>
</feature>
<evidence type="ECO:0000313" key="4">
    <source>
        <dbReference type="Proteomes" id="UP001141327"/>
    </source>
</evidence>
<organism evidence="3 4">
    <name type="scientific">Paratrimastix pyriformis</name>
    <dbReference type="NCBI Taxonomy" id="342808"/>
    <lineage>
        <taxon>Eukaryota</taxon>
        <taxon>Metamonada</taxon>
        <taxon>Preaxostyla</taxon>
        <taxon>Paratrimastigidae</taxon>
        <taxon>Paratrimastix</taxon>
    </lineage>
</organism>
<comment type="caution">
    <text evidence="3">The sequence shown here is derived from an EMBL/GenBank/DDBJ whole genome shotgun (WGS) entry which is preliminary data.</text>
</comment>
<keyword evidence="4" id="KW-1185">Reference proteome</keyword>
<comment type="similarity">
    <text evidence="1">Belongs to the peptidase C69 family. Secernin subfamily.</text>
</comment>
<sequence>MMHLVTILILALAGQAFDINHDACTNYLVTRGASADGSNIITYAADSHVLYGALYHYPAADHAPGEMRKIIDWDSGEYIGQIPEVAHTYNVIGNQNEWAPSQPGAIVDYGSLIYIALQRSKTAREAIKVMTDLVAQYGYASEGESFSIGDPNELWVMEMIGKGAGEKGAVWVARRIPDGMICAHANQARITTFPLNDPDNCYYSADVVDFAKRKGLYPASAPADQFSFSDAYNPITFDGARFCDVRVWSFFRKFVNGMDAYLEYAKGYNLTTRMPLWVRPVAKIMVFDVMNAMRDHLEGTWFDFRGDAGAEAFGLPYRWRPLTWDLDGKTYFNERTVATQQTGWSFVSQMRSWLPAPLAGLFWFGVDDTAGTVYAPFYGSATRVPWNYDTRNGDMMTFSFDSAFWVFNLVTNFAYQRYSIIQPEIAMKIQDYEMRYLNETVNVDVQAMKLYQSSPASAVEYLTAYSEKTGSALVQDWLTFFKYLFVKYMDGNVKVADPKHPNPQAGAKYRYPTK</sequence>
<dbReference type="Proteomes" id="UP001141327">
    <property type="component" value="Unassembled WGS sequence"/>
</dbReference>
<proteinExistence type="inferred from homology"/>
<name>A0ABQ8UVJ8_9EUKA</name>
<reference evidence="3" key="1">
    <citation type="journal article" date="2022" name="bioRxiv">
        <title>Genomics of Preaxostyla Flagellates Illuminates Evolutionary Transitions and the Path Towards Mitochondrial Loss.</title>
        <authorList>
            <person name="Novak L.V.F."/>
            <person name="Treitli S.C."/>
            <person name="Pyrih J."/>
            <person name="Halakuc P."/>
            <person name="Pipaliya S.V."/>
            <person name="Vacek V."/>
            <person name="Brzon O."/>
            <person name="Soukal P."/>
            <person name="Eme L."/>
            <person name="Dacks J.B."/>
            <person name="Karnkowska A."/>
            <person name="Elias M."/>
            <person name="Hampl V."/>
        </authorList>
    </citation>
    <scope>NUCLEOTIDE SEQUENCE</scope>
    <source>
        <strain evidence="3">RCP-MX</strain>
    </source>
</reference>
<dbReference type="EMBL" id="JAPMOS010000001">
    <property type="protein sequence ID" value="KAJ4463106.1"/>
    <property type="molecule type" value="Genomic_DNA"/>
</dbReference>
<feature type="chain" id="PRO_5047520515" evidence="2">
    <location>
        <begin position="17"/>
        <end position="514"/>
    </location>
</feature>
<evidence type="ECO:0000256" key="1">
    <source>
        <dbReference type="ARBA" id="ARBA00005705"/>
    </source>
</evidence>